<accession>A0ACB6REH7</accession>
<proteinExistence type="predicted"/>
<protein>
    <submittedName>
        <fullName evidence="1">Uncharacterized protein</fullName>
    </submittedName>
</protein>
<comment type="caution">
    <text evidence="1">The sequence shown here is derived from an EMBL/GenBank/DDBJ whole genome shotgun (WGS) entry which is preliminary data.</text>
</comment>
<name>A0ACB6REH7_9PLEO</name>
<evidence type="ECO:0000313" key="2">
    <source>
        <dbReference type="Proteomes" id="UP000799755"/>
    </source>
</evidence>
<sequence length="170" mass="19104">MVVRERITISAYLELFRESEENQASLLNSKEIRTTKPKDAELLSLIAMFDRHRVPEQIVYGGRSRLQFKDAVAPLINFSLIQSQSTRQPEQQVGNNLFEMHGLASRQVAEGSIADHSSRFSEQAIQDIDGLLNAPSTLKKGAWIVVRHRMPQRGQQSVHSSLISVLNGPL</sequence>
<dbReference type="EMBL" id="MU003493">
    <property type="protein sequence ID" value="KAF2477115.1"/>
    <property type="molecule type" value="Genomic_DNA"/>
</dbReference>
<organism evidence="1 2">
    <name type="scientific">Lindgomyces ingoldianus</name>
    <dbReference type="NCBI Taxonomy" id="673940"/>
    <lineage>
        <taxon>Eukaryota</taxon>
        <taxon>Fungi</taxon>
        <taxon>Dikarya</taxon>
        <taxon>Ascomycota</taxon>
        <taxon>Pezizomycotina</taxon>
        <taxon>Dothideomycetes</taxon>
        <taxon>Pleosporomycetidae</taxon>
        <taxon>Pleosporales</taxon>
        <taxon>Lindgomycetaceae</taxon>
        <taxon>Lindgomyces</taxon>
    </lineage>
</organism>
<keyword evidence="2" id="KW-1185">Reference proteome</keyword>
<evidence type="ECO:0000313" key="1">
    <source>
        <dbReference type="EMBL" id="KAF2477115.1"/>
    </source>
</evidence>
<dbReference type="Proteomes" id="UP000799755">
    <property type="component" value="Unassembled WGS sequence"/>
</dbReference>
<reference evidence="1" key="1">
    <citation type="journal article" date="2020" name="Stud. Mycol.">
        <title>101 Dothideomycetes genomes: a test case for predicting lifestyles and emergence of pathogens.</title>
        <authorList>
            <person name="Haridas S."/>
            <person name="Albert R."/>
            <person name="Binder M."/>
            <person name="Bloem J."/>
            <person name="Labutti K."/>
            <person name="Salamov A."/>
            <person name="Andreopoulos B."/>
            <person name="Baker S."/>
            <person name="Barry K."/>
            <person name="Bills G."/>
            <person name="Bluhm B."/>
            <person name="Cannon C."/>
            <person name="Castanera R."/>
            <person name="Culley D."/>
            <person name="Daum C."/>
            <person name="Ezra D."/>
            <person name="Gonzalez J."/>
            <person name="Henrissat B."/>
            <person name="Kuo A."/>
            <person name="Liang C."/>
            <person name="Lipzen A."/>
            <person name="Lutzoni F."/>
            <person name="Magnuson J."/>
            <person name="Mondo S."/>
            <person name="Nolan M."/>
            <person name="Ohm R."/>
            <person name="Pangilinan J."/>
            <person name="Park H.-J."/>
            <person name="Ramirez L."/>
            <person name="Alfaro M."/>
            <person name="Sun H."/>
            <person name="Tritt A."/>
            <person name="Yoshinaga Y."/>
            <person name="Zwiers L.-H."/>
            <person name="Turgeon B."/>
            <person name="Goodwin S."/>
            <person name="Spatafora J."/>
            <person name="Crous P."/>
            <person name="Grigoriev I."/>
        </authorList>
    </citation>
    <scope>NUCLEOTIDE SEQUENCE</scope>
    <source>
        <strain evidence="1">ATCC 200398</strain>
    </source>
</reference>
<gene>
    <name evidence="1" type="ORF">BDR25DRAFT_309415</name>
</gene>